<reference evidence="1" key="1">
    <citation type="submission" date="2020-03" db="EMBL/GenBank/DDBJ databases">
        <title>The deep terrestrial virosphere.</title>
        <authorList>
            <person name="Holmfeldt K."/>
            <person name="Nilsson E."/>
            <person name="Simone D."/>
            <person name="Lopez-Fernandez M."/>
            <person name="Wu X."/>
            <person name="de Brujin I."/>
            <person name="Lundin D."/>
            <person name="Andersson A."/>
            <person name="Bertilsson S."/>
            <person name="Dopson M."/>
        </authorList>
    </citation>
    <scope>NUCLEOTIDE SEQUENCE</scope>
    <source>
        <strain evidence="1">MM415B01653</strain>
    </source>
</reference>
<evidence type="ECO:0000313" key="1">
    <source>
        <dbReference type="EMBL" id="QJA57389.1"/>
    </source>
</evidence>
<organism evidence="1">
    <name type="scientific">viral metagenome</name>
    <dbReference type="NCBI Taxonomy" id="1070528"/>
    <lineage>
        <taxon>unclassified sequences</taxon>
        <taxon>metagenomes</taxon>
        <taxon>organismal metagenomes</taxon>
    </lineage>
</organism>
<dbReference type="EMBL" id="MT141270">
    <property type="protein sequence ID" value="QJA57389.1"/>
    <property type="molecule type" value="Genomic_DNA"/>
</dbReference>
<accession>A0A6M3IIS1</accession>
<name>A0A6M3IIS1_9ZZZZ</name>
<proteinExistence type="predicted"/>
<sequence length="173" mass="20409">MSRLNRIIILPEVTRVRPGKSVLRARKKILDSYRKSPTEKEAPFENIEVVFGEQKYKNMTPKDFVLTSLFFSYPGKYSSPESVVECFNNCLELGLSYCQMVYNSSYLLNKMRVSKGSLTYLIRKLNKHKIKKIPRSWETSVLMFFDFVLSMEGLWAFRERKMRKISEKSVFMD</sequence>
<dbReference type="AlphaFoldDB" id="A0A6M3IIS1"/>
<gene>
    <name evidence="1" type="ORF">MM415B01653_0013</name>
</gene>
<protein>
    <submittedName>
        <fullName evidence="1">Uncharacterized protein</fullName>
    </submittedName>
</protein>